<dbReference type="AlphaFoldDB" id="A0A383DH81"/>
<protein>
    <recommendedName>
        <fullName evidence="4">Leucine-binding protein domain-containing protein</fullName>
    </recommendedName>
</protein>
<keyword evidence="2" id="KW-0732">Signal</keyword>
<dbReference type="Pfam" id="PF13458">
    <property type="entry name" value="Peripla_BP_6"/>
    <property type="match status" value="1"/>
</dbReference>
<dbReference type="InterPro" id="IPR028081">
    <property type="entry name" value="Leu-bd"/>
</dbReference>
<name>A0A383DH81_9ZZZZ</name>
<dbReference type="PANTHER" id="PTHR30483">
    <property type="entry name" value="LEUCINE-SPECIFIC-BINDING PROTEIN"/>
    <property type="match status" value="1"/>
</dbReference>
<dbReference type="PRINTS" id="PR00337">
    <property type="entry name" value="LEUILEVALBP"/>
</dbReference>
<dbReference type="GO" id="GO:0006865">
    <property type="term" value="P:amino acid transport"/>
    <property type="evidence" value="ECO:0007669"/>
    <property type="project" value="UniProtKB-KW"/>
</dbReference>
<accession>A0A383DH81</accession>
<proteinExistence type="predicted"/>
<evidence type="ECO:0000256" key="3">
    <source>
        <dbReference type="ARBA" id="ARBA00022970"/>
    </source>
</evidence>
<organism evidence="5">
    <name type="scientific">marine metagenome</name>
    <dbReference type="NCBI Taxonomy" id="408172"/>
    <lineage>
        <taxon>unclassified sequences</taxon>
        <taxon>metagenomes</taxon>
        <taxon>ecological metagenomes</taxon>
    </lineage>
</organism>
<keyword evidence="3" id="KW-0029">Amino-acid transport</keyword>
<reference evidence="5" key="1">
    <citation type="submission" date="2018-05" db="EMBL/GenBank/DDBJ databases">
        <authorList>
            <person name="Lanie J.A."/>
            <person name="Ng W.-L."/>
            <person name="Kazmierczak K.M."/>
            <person name="Andrzejewski T.M."/>
            <person name="Davidsen T.M."/>
            <person name="Wayne K.J."/>
            <person name="Tettelin H."/>
            <person name="Glass J.I."/>
            <person name="Rusch D."/>
            <person name="Podicherti R."/>
            <person name="Tsui H.-C.T."/>
            <person name="Winkler M.E."/>
        </authorList>
    </citation>
    <scope>NUCLEOTIDE SEQUENCE</scope>
</reference>
<gene>
    <name evidence="5" type="ORF">METZ01_LOCUS496534</name>
</gene>
<evidence type="ECO:0000313" key="5">
    <source>
        <dbReference type="EMBL" id="SVE43680.1"/>
    </source>
</evidence>
<dbReference type="PANTHER" id="PTHR30483:SF6">
    <property type="entry name" value="PERIPLASMIC BINDING PROTEIN OF ABC TRANSPORTER FOR NATURAL AMINO ACIDS"/>
    <property type="match status" value="1"/>
</dbReference>
<evidence type="ECO:0000256" key="2">
    <source>
        <dbReference type="ARBA" id="ARBA00022729"/>
    </source>
</evidence>
<dbReference type="Gene3D" id="3.40.50.2300">
    <property type="match status" value="1"/>
</dbReference>
<dbReference type="InterPro" id="IPR000709">
    <property type="entry name" value="Leu_Ile_Val-bd"/>
</dbReference>
<feature type="domain" description="Leucine-binding protein" evidence="4">
    <location>
        <begin position="32"/>
        <end position="130"/>
    </location>
</feature>
<dbReference type="EMBL" id="UINC01217188">
    <property type="protein sequence ID" value="SVE43680.1"/>
    <property type="molecule type" value="Genomic_DNA"/>
</dbReference>
<sequence length="167" mass="17868">MKGAATVGVGTLAATGTMLTDVNRGAKAAGEPIPIGFMSPLTGPVATDGIHYQNGVKMAIEEINEMGGILGQPLELVSIDTKNMSTEEVVPAADALVYKHEVHAIINGYNIGPKEAEYEPIADAGIIYMHQNTAVSHVQLFKSDPERYFGCFMSDPAEVWYGRNFPV</sequence>
<dbReference type="SUPFAM" id="SSF53822">
    <property type="entry name" value="Periplasmic binding protein-like I"/>
    <property type="match status" value="1"/>
</dbReference>
<evidence type="ECO:0000256" key="1">
    <source>
        <dbReference type="ARBA" id="ARBA00022448"/>
    </source>
</evidence>
<dbReference type="InterPro" id="IPR051010">
    <property type="entry name" value="BCAA_transport"/>
</dbReference>
<feature type="non-terminal residue" evidence="5">
    <location>
        <position position="167"/>
    </location>
</feature>
<keyword evidence="1" id="KW-0813">Transport</keyword>
<dbReference type="InterPro" id="IPR028082">
    <property type="entry name" value="Peripla_BP_I"/>
</dbReference>
<evidence type="ECO:0000259" key="4">
    <source>
        <dbReference type="Pfam" id="PF13458"/>
    </source>
</evidence>